<name>A0A2U1MHI6_ARTAN</name>
<dbReference type="Proteomes" id="UP000245207">
    <property type="component" value="Unassembled WGS sequence"/>
</dbReference>
<evidence type="ECO:0000313" key="5">
    <source>
        <dbReference type="Proteomes" id="UP000245207"/>
    </source>
</evidence>
<keyword evidence="3" id="KW-0472">Membrane</keyword>
<comment type="caution">
    <text evidence="4">The sequence shown here is derived from an EMBL/GenBank/DDBJ whole genome shotgun (WGS) entry which is preliminary data.</text>
</comment>
<feature type="region of interest" description="Disordered" evidence="2">
    <location>
        <begin position="236"/>
        <end position="286"/>
    </location>
</feature>
<dbReference type="PROSITE" id="PS50005">
    <property type="entry name" value="TPR"/>
    <property type="match status" value="1"/>
</dbReference>
<evidence type="ECO:0000256" key="2">
    <source>
        <dbReference type="SAM" id="MobiDB-lite"/>
    </source>
</evidence>
<feature type="compositionally biased region" description="Polar residues" evidence="2">
    <location>
        <begin position="270"/>
        <end position="286"/>
    </location>
</feature>
<dbReference type="PROSITE" id="PS50293">
    <property type="entry name" value="TPR_REGION"/>
    <property type="match status" value="1"/>
</dbReference>
<feature type="compositionally biased region" description="Polar residues" evidence="2">
    <location>
        <begin position="403"/>
        <end position="432"/>
    </location>
</feature>
<feature type="compositionally biased region" description="Basic and acidic residues" evidence="2">
    <location>
        <begin position="240"/>
        <end position="256"/>
    </location>
</feature>
<keyword evidence="4" id="KW-0413">Isomerase</keyword>
<sequence>MFPGGGMNMMDPEMMRLAQEQMSRMSPADLARIQQQMMSNPELLKMASESMKNMNAQDLRRAAEQLKYTQPDEMAEIGAKMANATPEELASMRSRADAQMNYQLNAAQMLKQKGNELHSQGIYSEASEKYLRAKNNLKGIPSSKAGTLLLACSLNLMSCYLKTNQFDECIQEGTEVLATDAKNVKALYRRGQAYKSLGQLKSAVSDLTKALEFSPDDETIADVLRDAKEKLTELGDEDEHTGLKIEDITDDVHETSPSESSAQRTEETSTHMNGQSENTSGTSVLPTNTEYLHALKDEESIRSFQNFMSQANPETLASAGGGKLEGISPDMVKTASSLISSMPPDELQRMLEMATSFQENNNPLSNSRQGSGMPNVTPDMLKTATEMMNKMPPEDLQNMLNMASSLGGQGSTSTNSVLQSNGSRINKDSNAQGRREKSRINEDIGESSTSRGVSDIRNAPQPSFPGSSLDMQEQIKNQMNNPAMREMMSSMMKNMSPDMMANMSEQFGFKLSREDAEKAQQAMSSLTPESIDKMMKWANRIQRTVEGAKNTKNWLLGRQGLALAIIMLLLAILLNWLGYIGH</sequence>
<dbReference type="Pfam" id="PF00515">
    <property type="entry name" value="TPR_1"/>
    <property type="match status" value="1"/>
</dbReference>
<feature type="region of interest" description="Disordered" evidence="2">
    <location>
        <begin position="403"/>
        <end position="470"/>
    </location>
</feature>
<accession>A0A2U1MHI6</accession>
<feature type="transmembrane region" description="Helical" evidence="3">
    <location>
        <begin position="561"/>
        <end position="580"/>
    </location>
</feature>
<feature type="compositionally biased region" description="Polar residues" evidence="2">
    <location>
        <begin position="460"/>
        <end position="470"/>
    </location>
</feature>
<dbReference type="PANTHER" id="PTHR48433:SF1">
    <property type="entry name" value="OUTER ENVELOPE PROTEIN 61-LIKE"/>
    <property type="match status" value="1"/>
</dbReference>
<keyword evidence="3" id="KW-1133">Transmembrane helix</keyword>
<evidence type="ECO:0000256" key="3">
    <source>
        <dbReference type="SAM" id="Phobius"/>
    </source>
</evidence>
<keyword evidence="1" id="KW-0802">TPR repeat</keyword>
<dbReference type="SMART" id="SM00028">
    <property type="entry name" value="TPR"/>
    <property type="match status" value="3"/>
</dbReference>
<dbReference type="InterPro" id="IPR053319">
    <property type="entry name" value="OEP61"/>
</dbReference>
<proteinExistence type="predicted"/>
<dbReference type="InterPro" id="IPR011990">
    <property type="entry name" value="TPR-like_helical_dom_sf"/>
</dbReference>
<dbReference type="AlphaFoldDB" id="A0A2U1MHI6"/>
<dbReference type="STRING" id="35608.A0A2U1MHI6"/>
<reference evidence="4 5" key="1">
    <citation type="journal article" date="2018" name="Mol. Plant">
        <title>The genome of Artemisia annua provides insight into the evolution of Asteraceae family and artemisinin biosynthesis.</title>
        <authorList>
            <person name="Shen Q."/>
            <person name="Zhang L."/>
            <person name="Liao Z."/>
            <person name="Wang S."/>
            <person name="Yan T."/>
            <person name="Shi P."/>
            <person name="Liu M."/>
            <person name="Fu X."/>
            <person name="Pan Q."/>
            <person name="Wang Y."/>
            <person name="Lv Z."/>
            <person name="Lu X."/>
            <person name="Zhang F."/>
            <person name="Jiang W."/>
            <person name="Ma Y."/>
            <person name="Chen M."/>
            <person name="Hao X."/>
            <person name="Li L."/>
            <person name="Tang Y."/>
            <person name="Lv G."/>
            <person name="Zhou Y."/>
            <person name="Sun X."/>
            <person name="Brodelius P.E."/>
            <person name="Rose J.K.C."/>
            <person name="Tang K."/>
        </authorList>
    </citation>
    <scope>NUCLEOTIDE SEQUENCE [LARGE SCALE GENOMIC DNA]</scope>
    <source>
        <strain evidence="5">cv. Huhao1</strain>
        <tissue evidence="4">Leaf</tissue>
    </source>
</reference>
<dbReference type="SUPFAM" id="SSF48452">
    <property type="entry name" value="TPR-like"/>
    <property type="match status" value="1"/>
</dbReference>
<feature type="repeat" description="TPR" evidence="1">
    <location>
        <begin position="184"/>
        <end position="217"/>
    </location>
</feature>
<evidence type="ECO:0000256" key="1">
    <source>
        <dbReference type="PROSITE-ProRule" id="PRU00339"/>
    </source>
</evidence>
<keyword evidence="5" id="KW-1185">Reference proteome</keyword>
<dbReference type="PANTHER" id="PTHR48433">
    <property type="entry name" value="OUTER ENVELOPE PROTEIN 61-LIKE"/>
    <property type="match status" value="1"/>
</dbReference>
<feature type="compositionally biased region" description="Basic and acidic residues" evidence="2">
    <location>
        <begin position="433"/>
        <end position="442"/>
    </location>
</feature>
<keyword evidence="3" id="KW-0812">Transmembrane</keyword>
<organism evidence="4 5">
    <name type="scientific">Artemisia annua</name>
    <name type="common">Sweet wormwood</name>
    <dbReference type="NCBI Taxonomy" id="35608"/>
    <lineage>
        <taxon>Eukaryota</taxon>
        <taxon>Viridiplantae</taxon>
        <taxon>Streptophyta</taxon>
        <taxon>Embryophyta</taxon>
        <taxon>Tracheophyta</taxon>
        <taxon>Spermatophyta</taxon>
        <taxon>Magnoliopsida</taxon>
        <taxon>eudicotyledons</taxon>
        <taxon>Gunneridae</taxon>
        <taxon>Pentapetalae</taxon>
        <taxon>asterids</taxon>
        <taxon>campanulids</taxon>
        <taxon>Asterales</taxon>
        <taxon>Asteraceae</taxon>
        <taxon>Asteroideae</taxon>
        <taxon>Anthemideae</taxon>
        <taxon>Artemisiinae</taxon>
        <taxon>Artemisia</taxon>
    </lineage>
</organism>
<dbReference type="Gene3D" id="1.25.40.10">
    <property type="entry name" value="Tetratricopeptide repeat domain"/>
    <property type="match status" value="1"/>
</dbReference>
<dbReference type="InterPro" id="IPR019734">
    <property type="entry name" value="TPR_rpt"/>
</dbReference>
<dbReference type="GO" id="GO:0016853">
    <property type="term" value="F:isomerase activity"/>
    <property type="evidence" value="ECO:0007669"/>
    <property type="project" value="UniProtKB-KW"/>
</dbReference>
<dbReference type="EMBL" id="PKPP01005293">
    <property type="protein sequence ID" value="PWA60676.1"/>
    <property type="molecule type" value="Genomic_DNA"/>
</dbReference>
<protein>
    <submittedName>
        <fullName evidence="4">Tetratricopeptide-like helical domain, Peptidyl-prolyl cis-trans isomerase, FKBP-type</fullName>
    </submittedName>
</protein>
<gene>
    <name evidence="4" type="ORF">CTI12_AA364270</name>
</gene>
<evidence type="ECO:0000313" key="4">
    <source>
        <dbReference type="EMBL" id="PWA60676.1"/>
    </source>
</evidence>
<dbReference type="OrthoDB" id="245563at2759"/>